<protein>
    <submittedName>
        <fullName evidence="1">Uncharacterized protein</fullName>
    </submittedName>
</protein>
<evidence type="ECO:0000313" key="2">
    <source>
        <dbReference type="Proteomes" id="UP000315647"/>
    </source>
</evidence>
<proteinExistence type="predicted"/>
<keyword evidence="2" id="KW-1185">Reference proteome</keyword>
<gene>
    <name evidence="1" type="ORF">Enr10x_48760</name>
</gene>
<sequence>MRRSILIPVYLGTLLLTRGSFKTQNYVNSLV</sequence>
<reference evidence="1 2" key="1">
    <citation type="submission" date="2019-03" db="EMBL/GenBank/DDBJ databases">
        <title>Deep-cultivation of Planctomycetes and their phenomic and genomic characterization uncovers novel biology.</title>
        <authorList>
            <person name="Wiegand S."/>
            <person name="Jogler M."/>
            <person name="Boedeker C."/>
            <person name="Pinto D."/>
            <person name="Vollmers J."/>
            <person name="Rivas-Marin E."/>
            <person name="Kohn T."/>
            <person name="Peeters S.H."/>
            <person name="Heuer A."/>
            <person name="Rast P."/>
            <person name="Oberbeckmann S."/>
            <person name="Bunk B."/>
            <person name="Jeske O."/>
            <person name="Meyerdierks A."/>
            <person name="Storesund J.E."/>
            <person name="Kallscheuer N."/>
            <person name="Luecker S."/>
            <person name="Lage O.M."/>
            <person name="Pohl T."/>
            <person name="Merkel B.J."/>
            <person name="Hornburger P."/>
            <person name="Mueller R.-W."/>
            <person name="Bruemmer F."/>
            <person name="Labrenz M."/>
            <person name="Spormann A.M."/>
            <person name="Op den Camp H."/>
            <person name="Overmann J."/>
            <person name="Amann R."/>
            <person name="Jetten M.S.M."/>
            <person name="Mascher T."/>
            <person name="Medema M.H."/>
            <person name="Devos D.P."/>
            <person name="Kaster A.-K."/>
            <person name="Ovreas L."/>
            <person name="Rohde M."/>
            <person name="Galperin M.Y."/>
            <person name="Jogler C."/>
        </authorList>
    </citation>
    <scope>NUCLEOTIDE SEQUENCE [LARGE SCALE GENOMIC DNA]</scope>
    <source>
        <strain evidence="1 2">Enr10</strain>
    </source>
</reference>
<evidence type="ECO:0000313" key="1">
    <source>
        <dbReference type="EMBL" id="QDT29521.1"/>
    </source>
</evidence>
<dbReference type="EMBL" id="CP037421">
    <property type="protein sequence ID" value="QDT29521.1"/>
    <property type="molecule type" value="Genomic_DNA"/>
</dbReference>
<organism evidence="1 2">
    <name type="scientific">Gimesia panareensis</name>
    <dbReference type="NCBI Taxonomy" id="2527978"/>
    <lineage>
        <taxon>Bacteria</taxon>
        <taxon>Pseudomonadati</taxon>
        <taxon>Planctomycetota</taxon>
        <taxon>Planctomycetia</taxon>
        <taxon>Planctomycetales</taxon>
        <taxon>Planctomycetaceae</taxon>
        <taxon>Gimesia</taxon>
    </lineage>
</organism>
<dbReference type="Proteomes" id="UP000315647">
    <property type="component" value="Chromosome"/>
</dbReference>
<dbReference type="AlphaFoldDB" id="A0A517QD23"/>
<accession>A0A517QD23</accession>
<name>A0A517QD23_9PLAN</name>